<dbReference type="GO" id="GO:0004842">
    <property type="term" value="F:ubiquitin-protein transferase activity"/>
    <property type="evidence" value="ECO:0007669"/>
    <property type="project" value="TreeGrafter"/>
</dbReference>
<protein>
    <submittedName>
        <fullName evidence="14">Uncharacterized protein LOC113209464</fullName>
    </submittedName>
</protein>
<dbReference type="Gene3D" id="3.30.40.10">
    <property type="entry name" value="Zinc/RING finger domain, C3HC4 (zinc finger)"/>
    <property type="match status" value="1"/>
</dbReference>
<feature type="transmembrane region" description="Helical" evidence="11">
    <location>
        <begin position="310"/>
        <end position="332"/>
    </location>
</feature>
<evidence type="ECO:0000256" key="7">
    <source>
        <dbReference type="ARBA" id="ARBA00022833"/>
    </source>
</evidence>
<evidence type="ECO:0000256" key="3">
    <source>
        <dbReference type="ARBA" id="ARBA00022692"/>
    </source>
</evidence>
<feature type="compositionally biased region" description="Low complexity" evidence="10">
    <location>
        <begin position="51"/>
        <end position="60"/>
    </location>
</feature>
<keyword evidence="7" id="KW-0862">Zinc</keyword>
<dbReference type="PANTHER" id="PTHR46065">
    <property type="entry name" value="E3 UBIQUITIN-PROTEIN LIGASE MARCH 2/3 FAMILY MEMBER"/>
    <property type="match status" value="1"/>
</dbReference>
<feature type="compositionally biased region" description="Basic and acidic residues" evidence="10">
    <location>
        <begin position="24"/>
        <end position="42"/>
    </location>
</feature>
<keyword evidence="2" id="KW-0808">Transferase</keyword>
<dbReference type="InterPro" id="IPR011016">
    <property type="entry name" value="Znf_RING-CH"/>
</dbReference>
<dbReference type="GO" id="GO:0016020">
    <property type="term" value="C:membrane"/>
    <property type="evidence" value="ECO:0007669"/>
    <property type="project" value="UniProtKB-SubCell"/>
</dbReference>
<proteinExistence type="predicted"/>
<evidence type="ECO:0000313" key="13">
    <source>
        <dbReference type="Proteomes" id="UP000504606"/>
    </source>
</evidence>
<comment type="subcellular location">
    <subcellularLocation>
        <location evidence="1">Membrane</location>
        <topology evidence="1">Multi-pass membrane protein</topology>
    </subcellularLocation>
</comment>
<dbReference type="PROSITE" id="PS51292">
    <property type="entry name" value="ZF_RING_CH"/>
    <property type="match status" value="1"/>
</dbReference>
<feature type="compositionally biased region" description="Basic and acidic residues" evidence="10">
    <location>
        <begin position="1"/>
        <end position="16"/>
    </location>
</feature>
<evidence type="ECO:0000256" key="1">
    <source>
        <dbReference type="ARBA" id="ARBA00004141"/>
    </source>
</evidence>
<evidence type="ECO:0000256" key="4">
    <source>
        <dbReference type="ARBA" id="ARBA00022723"/>
    </source>
</evidence>
<dbReference type="OrthoDB" id="273089at2759"/>
<gene>
    <name evidence="14" type="primary">LOC113209464</name>
</gene>
<keyword evidence="5" id="KW-0863">Zinc-finger</keyword>
<dbReference type="Proteomes" id="UP000504606">
    <property type="component" value="Unplaced"/>
</dbReference>
<evidence type="ECO:0000313" key="14">
    <source>
        <dbReference type="RefSeq" id="XP_026282777.1"/>
    </source>
</evidence>
<name>A0A6J1SPD5_FRAOC</name>
<evidence type="ECO:0000259" key="12">
    <source>
        <dbReference type="PROSITE" id="PS51292"/>
    </source>
</evidence>
<dbReference type="KEGG" id="foc:113209464"/>
<evidence type="ECO:0000256" key="5">
    <source>
        <dbReference type="ARBA" id="ARBA00022771"/>
    </source>
</evidence>
<dbReference type="AlphaFoldDB" id="A0A6J1SPD5"/>
<dbReference type="InterPro" id="IPR013083">
    <property type="entry name" value="Znf_RING/FYVE/PHD"/>
</dbReference>
<keyword evidence="6" id="KW-0833">Ubl conjugation pathway</keyword>
<feature type="region of interest" description="Disordered" evidence="10">
    <location>
        <begin position="115"/>
        <end position="158"/>
    </location>
</feature>
<dbReference type="SMART" id="SM00744">
    <property type="entry name" value="RINGv"/>
    <property type="match status" value="1"/>
</dbReference>
<dbReference type="GO" id="GO:0008270">
    <property type="term" value="F:zinc ion binding"/>
    <property type="evidence" value="ECO:0007669"/>
    <property type="project" value="UniProtKB-KW"/>
</dbReference>
<feature type="region of interest" description="Disordered" evidence="10">
    <location>
        <begin position="1"/>
        <end position="82"/>
    </location>
</feature>
<evidence type="ECO:0000256" key="2">
    <source>
        <dbReference type="ARBA" id="ARBA00022679"/>
    </source>
</evidence>
<dbReference type="GO" id="GO:0016567">
    <property type="term" value="P:protein ubiquitination"/>
    <property type="evidence" value="ECO:0007669"/>
    <property type="project" value="TreeGrafter"/>
</dbReference>
<keyword evidence="13" id="KW-1185">Reference proteome</keyword>
<keyword evidence="3 11" id="KW-0812">Transmembrane</keyword>
<organism evidence="13 14">
    <name type="scientific">Frankliniella occidentalis</name>
    <name type="common">Western flower thrips</name>
    <name type="synonym">Euthrips occidentalis</name>
    <dbReference type="NCBI Taxonomy" id="133901"/>
    <lineage>
        <taxon>Eukaryota</taxon>
        <taxon>Metazoa</taxon>
        <taxon>Ecdysozoa</taxon>
        <taxon>Arthropoda</taxon>
        <taxon>Hexapoda</taxon>
        <taxon>Insecta</taxon>
        <taxon>Pterygota</taxon>
        <taxon>Neoptera</taxon>
        <taxon>Paraneoptera</taxon>
        <taxon>Thysanoptera</taxon>
        <taxon>Terebrantia</taxon>
        <taxon>Thripoidea</taxon>
        <taxon>Thripidae</taxon>
        <taxon>Frankliniella</taxon>
    </lineage>
</organism>
<reference evidence="14" key="1">
    <citation type="submission" date="2025-08" db="UniProtKB">
        <authorList>
            <consortium name="RefSeq"/>
        </authorList>
    </citation>
    <scope>IDENTIFICATION</scope>
    <source>
        <tissue evidence="14">Whole organism</tissue>
    </source>
</reference>
<dbReference type="SUPFAM" id="SSF57850">
    <property type="entry name" value="RING/U-box"/>
    <property type="match status" value="1"/>
</dbReference>
<dbReference type="GeneID" id="113209464"/>
<feature type="transmembrane region" description="Helical" evidence="11">
    <location>
        <begin position="338"/>
        <end position="358"/>
    </location>
</feature>
<evidence type="ECO:0000256" key="8">
    <source>
        <dbReference type="ARBA" id="ARBA00022989"/>
    </source>
</evidence>
<evidence type="ECO:0000256" key="10">
    <source>
        <dbReference type="SAM" id="MobiDB-lite"/>
    </source>
</evidence>
<dbReference type="Pfam" id="PF12906">
    <property type="entry name" value="RINGv"/>
    <property type="match status" value="1"/>
</dbReference>
<sequence>MEDDIVRGQDGLDPRPYRPPSLSEGRESGRPEAGRRNTDESPRVLTLVGASPHPSSSSTSANRLDSGQDEVDEDGHDIVREALPAADDVLDLLVLDVDDDDLGDDLDTLVSAKSTLEEASTEGSSSGKKSQDDTPGSNTPDVTSPERAENAPAPARPPEYYKGLVKRLEPFAQLVVAVDPRDPDGQSQIRERITAIERFRADIRVSPQVGADQAPPLADKDSGPLFCRICRDTDGQGGGGSLGGSVLVAPCRCRGSVARVHVGCLERWLAESDSTSCELCGHLYTTVRTPSYNVLASIPAWLISNGNSDLLFDFVAFLIFTPVALLGTHLGLSADDSAYFQVSLMAAIDLVYSAWLAMRVHYHAMRWYSWWRRKCTVKIILDPEESKDRLTESS</sequence>
<keyword evidence="9 11" id="KW-0472">Membrane</keyword>
<evidence type="ECO:0000256" key="11">
    <source>
        <dbReference type="SAM" id="Phobius"/>
    </source>
</evidence>
<evidence type="ECO:0000256" key="9">
    <source>
        <dbReference type="ARBA" id="ARBA00023136"/>
    </source>
</evidence>
<feature type="domain" description="RING-CH-type" evidence="12">
    <location>
        <begin position="219"/>
        <end position="287"/>
    </location>
</feature>
<dbReference type="RefSeq" id="XP_026282777.1">
    <property type="nucleotide sequence ID" value="XM_026426992.2"/>
</dbReference>
<keyword evidence="8 11" id="KW-1133">Transmembrane helix</keyword>
<dbReference type="PANTHER" id="PTHR46065:SF3">
    <property type="entry name" value="FI20425P1"/>
    <property type="match status" value="1"/>
</dbReference>
<evidence type="ECO:0000256" key="6">
    <source>
        <dbReference type="ARBA" id="ARBA00022786"/>
    </source>
</evidence>
<keyword evidence="4" id="KW-0479">Metal-binding</keyword>
<accession>A0A6J1SPD5</accession>
<feature type="compositionally biased region" description="Polar residues" evidence="10">
    <location>
        <begin position="115"/>
        <end position="142"/>
    </location>
</feature>